<proteinExistence type="predicted"/>
<protein>
    <submittedName>
        <fullName evidence="2">Uncharacterized protein</fullName>
    </submittedName>
</protein>
<feature type="compositionally biased region" description="Low complexity" evidence="1">
    <location>
        <begin position="562"/>
        <end position="572"/>
    </location>
</feature>
<sequence length="597" mass="65651">MRYQNWDVLLFPGDSRTPIQEFNTKCFVLRQNVDCSSSDATVEKYPNNFESMTLVPILTSFIASLERGAAFRISIHSWDKPTPSHLLLSYKTPEEAILFEARVYIDGVLVAQRAFDENVWPEVIGMKNIPTATQTSLANDTAGDPGCPRKSLVYREGANGTDRDARYLQFPTFYREMLQQPGWDHSELMGRIRVVISEGVVRDNTPPAASATRFDRLRDVVAFSFQHAPQDILEYSGIAWPSFKMFQKLPNKPSRPGPIGSRVSGISGHEAHSHSPQRLPPIASRSKRLSTNENYQNLLESQKHSEAQLDSVRKVPNVSVLKSQSPESHIPIKLMAQDDDPFISSHQTPTAIQQWRLQLRSTSHDVSMPDYASSKTDRSVVNTEMSGVSVPRANFLKHMNEANPEEILQALSPARQEQLFKALSASHSPLAGIGTQPPANTPQTTNDFNTPRVMHSGGANDAATARIWQEPRQRRRTCSLASSRSTSEPVAQLIKEQTSPRLPQGPSAPAEGKSQLSAAPRSLSLGFNRQRSASNGSKRKRCSTSPGLGLGKIEDTIQVVMSSSSSSSSSASEGDRDESAGPKCAASARKLGFTVAD</sequence>
<evidence type="ECO:0000313" key="2">
    <source>
        <dbReference type="EMBL" id="OAG39571.1"/>
    </source>
</evidence>
<feature type="compositionally biased region" description="Low complexity" evidence="1">
    <location>
        <begin position="435"/>
        <end position="446"/>
    </location>
</feature>
<feature type="compositionally biased region" description="Polar residues" evidence="1">
    <location>
        <begin position="525"/>
        <end position="536"/>
    </location>
</feature>
<reference evidence="2 3" key="1">
    <citation type="submission" date="2016-03" db="EMBL/GenBank/DDBJ databases">
        <title>Draft genome sequence of the Fonsecaea monophora CBS 269.37.</title>
        <authorList>
            <person name="Bombassaro A."/>
            <person name="Vinicius W.A."/>
            <person name="De Hoog S."/>
            <person name="Sun J."/>
            <person name="Souza E.M."/>
            <person name="Raittz R.T."/>
            <person name="Costa F."/>
            <person name="Leao A.C."/>
            <person name="Tadra-Sfeir M.Z."/>
            <person name="Baura V."/>
            <person name="Balsanelli E."/>
            <person name="Pedrosa F.O."/>
            <person name="Moreno L.F."/>
            <person name="Steffens M.B."/>
            <person name="Xi L."/>
            <person name="Bocca A.L."/>
            <person name="Felipe M.S."/>
            <person name="Teixeira M."/>
            <person name="Telles Filho F.Q."/>
            <person name="Azevedo C.M."/>
            <person name="Gomes R."/>
            <person name="Vicente V.A."/>
        </authorList>
    </citation>
    <scope>NUCLEOTIDE SEQUENCE [LARGE SCALE GENOMIC DNA]</scope>
    <source>
        <strain evidence="2 3">CBS 269.37</strain>
    </source>
</reference>
<dbReference type="OrthoDB" id="5417628at2759"/>
<evidence type="ECO:0000313" key="3">
    <source>
        <dbReference type="Proteomes" id="UP000077002"/>
    </source>
</evidence>
<dbReference type="GeneID" id="34601376"/>
<keyword evidence="3" id="KW-1185">Reference proteome</keyword>
<feature type="compositionally biased region" description="Polar residues" evidence="1">
    <location>
        <begin position="479"/>
        <end position="501"/>
    </location>
</feature>
<evidence type="ECO:0000256" key="1">
    <source>
        <dbReference type="SAM" id="MobiDB-lite"/>
    </source>
</evidence>
<dbReference type="RefSeq" id="XP_022511523.1">
    <property type="nucleotide sequence ID" value="XM_022656178.1"/>
</dbReference>
<dbReference type="AlphaFoldDB" id="A0A177F7B1"/>
<dbReference type="Proteomes" id="UP000077002">
    <property type="component" value="Unassembled WGS sequence"/>
</dbReference>
<accession>A0A177F7B1</accession>
<organism evidence="2 3">
    <name type="scientific">Fonsecaea monophora</name>
    <dbReference type="NCBI Taxonomy" id="254056"/>
    <lineage>
        <taxon>Eukaryota</taxon>
        <taxon>Fungi</taxon>
        <taxon>Dikarya</taxon>
        <taxon>Ascomycota</taxon>
        <taxon>Pezizomycotina</taxon>
        <taxon>Eurotiomycetes</taxon>
        <taxon>Chaetothyriomycetidae</taxon>
        <taxon>Chaetothyriales</taxon>
        <taxon>Herpotrichiellaceae</taxon>
        <taxon>Fonsecaea</taxon>
    </lineage>
</organism>
<gene>
    <name evidence="2" type="ORF">AYO21_06215</name>
</gene>
<name>A0A177F7B1_9EURO</name>
<dbReference type="EMBL" id="LVKK01000042">
    <property type="protein sequence ID" value="OAG39571.1"/>
    <property type="molecule type" value="Genomic_DNA"/>
</dbReference>
<feature type="region of interest" description="Disordered" evidence="1">
    <location>
        <begin position="250"/>
        <end position="284"/>
    </location>
</feature>
<comment type="caution">
    <text evidence="2">The sequence shown here is derived from an EMBL/GenBank/DDBJ whole genome shotgun (WGS) entry which is preliminary data.</text>
</comment>
<feature type="region of interest" description="Disordered" evidence="1">
    <location>
        <begin position="432"/>
        <end position="597"/>
    </location>
</feature>